<dbReference type="AlphaFoldDB" id="A0A814FFS2"/>
<gene>
    <name evidence="2" type="ORF">VCS650_LOCUS13677</name>
</gene>
<organism evidence="2 3">
    <name type="scientific">Adineta steineri</name>
    <dbReference type="NCBI Taxonomy" id="433720"/>
    <lineage>
        <taxon>Eukaryota</taxon>
        <taxon>Metazoa</taxon>
        <taxon>Spiralia</taxon>
        <taxon>Gnathifera</taxon>
        <taxon>Rotifera</taxon>
        <taxon>Eurotatoria</taxon>
        <taxon>Bdelloidea</taxon>
        <taxon>Adinetida</taxon>
        <taxon>Adinetidae</taxon>
        <taxon>Adineta</taxon>
    </lineage>
</organism>
<evidence type="ECO:0000313" key="3">
    <source>
        <dbReference type="Proteomes" id="UP000663891"/>
    </source>
</evidence>
<sequence length="478" mass="55707">MWSGRVSAVIANDETSKTNSLVSKLIHYTTKLTTDNDRRQSFLDISSDGKKRKKELKNKCSGRWQIIDNLNIKITFNWQIFPQTNRLITEFRTNLVEKGFWYGFSILSSPTKPTVGLVYALRWQENDTESLWDIYNVTESGVIILPQNHTSLVIFQRLTSSGLLTVQPLFNVTSFLNENQCLYFVYMRGRFFRDRPLIPDDIYFNQSLCLTCQRSELISTIEPVYYNSTIEEDTTFFVEDTSTITNSIQSSSSSIYKKEIKFFWFGRITNRLWSNDYYNFTSILTQKLRLDLQNLFLSLINSNSSYSFICNQFEFYSLKSGSILFASNITLISNLSEDETINIIKKLINTINDSNDDNNKLDFDRSVHNIKRTNELSQIKNLFKNLTRIDITDFSRQAEFDSTLHLLIGCIISIGVLMLLITSILCLYGYYKCRRRQFRRFTQRSTLKFKQDLNSYTWLGQQPSINSSSPYLIQSTSI</sequence>
<keyword evidence="1" id="KW-1133">Transmembrane helix</keyword>
<protein>
    <submittedName>
        <fullName evidence="2">Uncharacterized protein</fullName>
    </submittedName>
</protein>
<accession>A0A814FFS2</accession>
<evidence type="ECO:0000256" key="1">
    <source>
        <dbReference type="SAM" id="Phobius"/>
    </source>
</evidence>
<evidence type="ECO:0000313" key="2">
    <source>
        <dbReference type="EMBL" id="CAF0981207.1"/>
    </source>
</evidence>
<reference evidence="2" key="1">
    <citation type="submission" date="2021-02" db="EMBL/GenBank/DDBJ databases">
        <authorList>
            <person name="Nowell W R."/>
        </authorList>
    </citation>
    <scope>NUCLEOTIDE SEQUENCE</scope>
</reference>
<keyword evidence="1" id="KW-0812">Transmembrane</keyword>
<name>A0A814FFS2_9BILA</name>
<dbReference type="Proteomes" id="UP000663891">
    <property type="component" value="Unassembled WGS sequence"/>
</dbReference>
<dbReference type="OrthoDB" id="10037683at2759"/>
<keyword evidence="1" id="KW-0472">Membrane</keyword>
<proteinExistence type="predicted"/>
<comment type="caution">
    <text evidence="2">The sequence shown here is derived from an EMBL/GenBank/DDBJ whole genome shotgun (WGS) entry which is preliminary data.</text>
</comment>
<dbReference type="EMBL" id="CAJNON010000111">
    <property type="protein sequence ID" value="CAF0981207.1"/>
    <property type="molecule type" value="Genomic_DNA"/>
</dbReference>
<feature type="transmembrane region" description="Helical" evidence="1">
    <location>
        <begin position="404"/>
        <end position="431"/>
    </location>
</feature>